<organism evidence="1 2">
    <name type="scientific">Auriscalpium vulgare</name>
    <dbReference type="NCBI Taxonomy" id="40419"/>
    <lineage>
        <taxon>Eukaryota</taxon>
        <taxon>Fungi</taxon>
        <taxon>Dikarya</taxon>
        <taxon>Basidiomycota</taxon>
        <taxon>Agaricomycotina</taxon>
        <taxon>Agaricomycetes</taxon>
        <taxon>Russulales</taxon>
        <taxon>Auriscalpiaceae</taxon>
        <taxon>Auriscalpium</taxon>
    </lineage>
</organism>
<gene>
    <name evidence="1" type="ORF">FA95DRAFT_304106</name>
</gene>
<proteinExistence type="predicted"/>
<comment type="caution">
    <text evidence="1">The sequence shown here is derived from an EMBL/GenBank/DDBJ whole genome shotgun (WGS) entry which is preliminary data.</text>
</comment>
<dbReference type="EMBL" id="MU275994">
    <property type="protein sequence ID" value="KAI0044113.1"/>
    <property type="molecule type" value="Genomic_DNA"/>
</dbReference>
<evidence type="ECO:0000313" key="2">
    <source>
        <dbReference type="Proteomes" id="UP000814033"/>
    </source>
</evidence>
<keyword evidence="2" id="KW-1185">Reference proteome</keyword>
<dbReference type="Proteomes" id="UP000814033">
    <property type="component" value="Unassembled WGS sequence"/>
</dbReference>
<reference evidence="1" key="1">
    <citation type="submission" date="2021-02" db="EMBL/GenBank/DDBJ databases">
        <authorList>
            <consortium name="DOE Joint Genome Institute"/>
            <person name="Ahrendt S."/>
            <person name="Looney B.P."/>
            <person name="Miyauchi S."/>
            <person name="Morin E."/>
            <person name="Drula E."/>
            <person name="Courty P.E."/>
            <person name="Chicoki N."/>
            <person name="Fauchery L."/>
            <person name="Kohler A."/>
            <person name="Kuo A."/>
            <person name="Labutti K."/>
            <person name="Pangilinan J."/>
            <person name="Lipzen A."/>
            <person name="Riley R."/>
            <person name="Andreopoulos W."/>
            <person name="He G."/>
            <person name="Johnson J."/>
            <person name="Barry K.W."/>
            <person name="Grigoriev I.V."/>
            <person name="Nagy L."/>
            <person name="Hibbett D."/>
            <person name="Henrissat B."/>
            <person name="Matheny P.B."/>
            <person name="Labbe J."/>
            <person name="Martin F."/>
        </authorList>
    </citation>
    <scope>NUCLEOTIDE SEQUENCE</scope>
    <source>
        <strain evidence="1">FP105234-sp</strain>
    </source>
</reference>
<evidence type="ECO:0000313" key="1">
    <source>
        <dbReference type="EMBL" id="KAI0044113.1"/>
    </source>
</evidence>
<reference evidence="1" key="2">
    <citation type="journal article" date="2022" name="New Phytol.">
        <title>Evolutionary transition to the ectomycorrhizal habit in the genomes of a hyperdiverse lineage of mushroom-forming fungi.</title>
        <authorList>
            <person name="Looney B."/>
            <person name="Miyauchi S."/>
            <person name="Morin E."/>
            <person name="Drula E."/>
            <person name="Courty P.E."/>
            <person name="Kohler A."/>
            <person name="Kuo A."/>
            <person name="LaButti K."/>
            <person name="Pangilinan J."/>
            <person name="Lipzen A."/>
            <person name="Riley R."/>
            <person name="Andreopoulos W."/>
            <person name="He G."/>
            <person name="Johnson J."/>
            <person name="Nolan M."/>
            <person name="Tritt A."/>
            <person name="Barry K.W."/>
            <person name="Grigoriev I.V."/>
            <person name="Nagy L.G."/>
            <person name="Hibbett D."/>
            <person name="Henrissat B."/>
            <person name="Matheny P.B."/>
            <person name="Labbe J."/>
            <person name="Martin F.M."/>
        </authorList>
    </citation>
    <scope>NUCLEOTIDE SEQUENCE</scope>
    <source>
        <strain evidence="1">FP105234-sp</strain>
    </source>
</reference>
<accession>A0ACB8RJ11</accession>
<protein>
    <submittedName>
        <fullName evidence="1">Uncharacterized protein</fullName>
    </submittedName>
</protein>
<name>A0ACB8RJ11_9AGAM</name>
<sequence length="157" mass="18071">MDCDPLKRPLYRTDEPYIVQRLKKYCSENSLTVKLNFFPGNNSAWRAHLEIHRGGEMRRGIGIGNGSDSTVCRALIQLLTEWCLTERLVMHHEFFRTDNGTGFHAAEITVTEERSETKWYSVQKSKYVALFLAALEVLDMLVDKARRGTTRAHSGHR</sequence>